<dbReference type="AlphaFoldDB" id="A0A4P9X3W6"/>
<dbReference type="SMART" id="SM00320">
    <property type="entry name" value="WD40"/>
    <property type="match status" value="5"/>
</dbReference>
<dbReference type="SUPFAM" id="SSF50978">
    <property type="entry name" value="WD40 repeat-like"/>
    <property type="match status" value="1"/>
</dbReference>
<dbReference type="InterPro" id="IPR037590">
    <property type="entry name" value="WDR24"/>
</dbReference>
<dbReference type="InterPro" id="IPR036322">
    <property type="entry name" value="WD40_repeat_dom_sf"/>
</dbReference>
<evidence type="ECO:0000256" key="6">
    <source>
        <dbReference type="PROSITE-ProRule" id="PRU00221"/>
    </source>
</evidence>
<evidence type="ECO:0000256" key="2">
    <source>
        <dbReference type="ARBA" id="ARBA00022723"/>
    </source>
</evidence>
<dbReference type="STRING" id="1555241.A0A4P9X3W6"/>
<proteinExistence type="predicted"/>
<keyword evidence="2" id="KW-0479">Metal-binding</keyword>
<reference evidence="9" key="1">
    <citation type="journal article" date="2018" name="Nat. Microbiol.">
        <title>Leveraging single-cell genomics to expand the fungal tree of life.</title>
        <authorList>
            <person name="Ahrendt S.R."/>
            <person name="Quandt C.A."/>
            <person name="Ciobanu D."/>
            <person name="Clum A."/>
            <person name="Salamov A."/>
            <person name="Andreopoulos B."/>
            <person name="Cheng J.F."/>
            <person name="Woyke T."/>
            <person name="Pelin A."/>
            <person name="Henrissat B."/>
            <person name="Reynolds N.K."/>
            <person name="Benny G.L."/>
            <person name="Smith M.E."/>
            <person name="James T.Y."/>
            <person name="Grigoriev I.V."/>
        </authorList>
    </citation>
    <scope>NUCLEOTIDE SEQUENCE [LARGE SCALE GENOMIC DNA]</scope>
    <source>
        <strain evidence="9">ATCC 52028</strain>
    </source>
</reference>
<keyword evidence="3" id="KW-0677">Repeat</keyword>
<dbReference type="GO" id="GO:0005829">
    <property type="term" value="C:cytosol"/>
    <property type="evidence" value="ECO:0007669"/>
    <property type="project" value="TreeGrafter"/>
</dbReference>
<dbReference type="Pfam" id="PF00400">
    <property type="entry name" value="WD40"/>
    <property type="match status" value="2"/>
</dbReference>
<dbReference type="PROSITE" id="PS50082">
    <property type="entry name" value="WD_REPEATS_2"/>
    <property type="match status" value="2"/>
</dbReference>
<feature type="repeat" description="WD" evidence="6">
    <location>
        <begin position="61"/>
        <end position="103"/>
    </location>
</feature>
<keyword evidence="9" id="KW-1185">Reference proteome</keyword>
<feature type="region of interest" description="Disordered" evidence="7">
    <location>
        <begin position="434"/>
        <end position="465"/>
    </location>
</feature>
<dbReference type="GO" id="GO:0016239">
    <property type="term" value="P:positive regulation of macroautophagy"/>
    <property type="evidence" value="ECO:0007669"/>
    <property type="project" value="TreeGrafter"/>
</dbReference>
<dbReference type="EMBL" id="ML014261">
    <property type="protein sequence ID" value="RKO99739.1"/>
    <property type="molecule type" value="Genomic_DNA"/>
</dbReference>
<keyword evidence="4" id="KW-0863">Zinc-finger</keyword>
<dbReference type="GO" id="GO:1904263">
    <property type="term" value="P:positive regulation of TORC1 signaling"/>
    <property type="evidence" value="ECO:0007669"/>
    <property type="project" value="TreeGrafter"/>
</dbReference>
<evidence type="ECO:0000313" key="9">
    <source>
        <dbReference type="Proteomes" id="UP000274922"/>
    </source>
</evidence>
<evidence type="ECO:0000256" key="1">
    <source>
        <dbReference type="ARBA" id="ARBA00022574"/>
    </source>
</evidence>
<sequence>MGTSAVHPPSGGHFHHPTILSYTSNDVKWSKARPDRVATAAANGTLTIWQLDRGLRVDRTITEHLRAINRLAFYPADGNLILTASQDGFVHLADLRTRQAQIRRFDCKAESVRDVQFHPTEPGFAAVFENGTLQKWDLRAPQTHERKWSAHNGLALSVEWYMDGRIVATGGRDRQIKIWDTRSENRKALLSVQTIAPIARVQWRPAGGGGAGGTGGVNGQGMQLHTACCALSMGHPIHVWDLNRTYVPHRLLDQHTNVTTGIAWQDADTLFSCSKDKTVVRHTVRSAHNPLSVLTQSAVAWNVYGDMAFALETPDARTAVYKASAAAAFDVSGIVVRQTCGMLTDATFDYEAVVYLVERYRLAGETPMAALESCRHNALMAARMSLHVTAHTWRLVAYLGPLLAALPGQKPPASTASSPAAPLVPLVVDGPRSRAGMPASASSSYDTAMSSPSPPASASSSASPAGALAAAGPPPVLPFDMWAQVAAMLEYYGEEGDVQMCVTVYSVLGFAHAPLAVPPDLVTRWAEAYVALLSQLRLFVHAAQLRRTLLPEEAALERTTYHVLCGHCGHGNVSAGAACEQCGAYAQCDACHRPLRGAMAWCSGCGHGGHLACLHAWIREENQCITGCGHHCRL</sequence>
<dbReference type="PANTHER" id="PTHR46200:SF1">
    <property type="entry name" value="GATOR COMPLEX PROTEIN WDR24"/>
    <property type="match status" value="1"/>
</dbReference>
<dbReference type="PROSITE" id="PS00678">
    <property type="entry name" value="WD_REPEATS_1"/>
    <property type="match status" value="1"/>
</dbReference>
<keyword evidence="5" id="KW-0862">Zinc</keyword>
<dbReference type="GO" id="GO:0061700">
    <property type="term" value="C:GATOR2 complex"/>
    <property type="evidence" value="ECO:0007669"/>
    <property type="project" value="TreeGrafter"/>
</dbReference>
<evidence type="ECO:0000313" key="8">
    <source>
        <dbReference type="EMBL" id="RKO99739.1"/>
    </source>
</evidence>
<name>A0A4P9X3W6_9FUNG</name>
<dbReference type="Proteomes" id="UP000274922">
    <property type="component" value="Unassembled WGS sequence"/>
</dbReference>
<protein>
    <submittedName>
        <fullName evidence="8">Uncharacterized protein</fullName>
    </submittedName>
</protein>
<organism evidence="8 9">
    <name type="scientific">Caulochytrium protostelioides</name>
    <dbReference type="NCBI Taxonomy" id="1555241"/>
    <lineage>
        <taxon>Eukaryota</taxon>
        <taxon>Fungi</taxon>
        <taxon>Fungi incertae sedis</taxon>
        <taxon>Chytridiomycota</taxon>
        <taxon>Chytridiomycota incertae sedis</taxon>
        <taxon>Chytridiomycetes</taxon>
        <taxon>Caulochytriales</taxon>
        <taxon>Caulochytriaceae</taxon>
        <taxon>Caulochytrium</taxon>
    </lineage>
</organism>
<evidence type="ECO:0000256" key="4">
    <source>
        <dbReference type="ARBA" id="ARBA00022771"/>
    </source>
</evidence>
<feature type="repeat" description="WD" evidence="6">
    <location>
        <begin position="148"/>
        <end position="189"/>
    </location>
</feature>
<evidence type="ECO:0000256" key="7">
    <source>
        <dbReference type="SAM" id="MobiDB-lite"/>
    </source>
</evidence>
<evidence type="ECO:0000256" key="5">
    <source>
        <dbReference type="ARBA" id="ARBA00022833"/>
    </source>
</evidence>
<dbReference type="GO" id="GO:0005774">
    <property type="term" value="C:vacuolar membrane"/>
    <property type="evidence" value="ECO:0007669"/>
    <property type="project" value="TreeGrafter"/>
</dbReference>
<dbReference type="GO" id="GO:0008270">
    <property type="term" value="F:zinc ion binding"/>
    <property type="evidence" value="ECO:0007669"/>
    <property type="project" value="UniProtKB-KW"/>
</dbReference>
<gene>
    <name evidence="8" type="ORF">CXG81DRAFT_14112</name>
</gene>
<feature type="compositionally biased region" description="Low complexity" evidence="7">
    <location>
        <begin position="439"/>
        <end position="465"/>
    </location>
</feature>
<accession>A0A4P9X3W6</accession>
<dbReference type="InterPro" id="IPR019775">
    <property type="entry name" value="WD40_repeat_CS"/>
</dbReference>
<dbReference type="PROSITE" id="PS50294">
    <property type="entry name" value="WD_REPEATS_REGION"/>
    <property type="match status" value="1"/>
</dbReference>
<dbReference type="Gene3D" id="2.130.10.10">
    <property type="entry name" value="YVTN repeat-like/Quinoprotein amine dehydrogenase"/>
    <property type="match status" value="2"/>
</dbReference>
<dbReference type="InterPro" id="IPR001680">
    <property type="entry name" value="WD40_rpt"/>
</dbReference>
<keyword evidence="1 6" id="KW-0853">WD repeat</keyword>
<dbReference type="OrthoDB" id="60955at2759"/>
<dbReference type="PANTHER" id="PTHR46200">
    <property type="entry name" value="GATOR COMPLEX PROTEIN WDR24"/>
    <property type="match status" value="1"/>
</dbReference>
<evidence type="ECO:0000256" key="3">
    <source>
        <dbReference type="ARBA" id="ARBA00022737"/>
    </source>
</evidence>
<dbReference type="InterPro" id="IPR015943">
    <property type="entry name" value="WD40/YVTN_repeat-like_dom_sf"/>
</dbReference>